<proteinExistence type="predicted"/>
<keyword evidence="2" id="KW-1185">Reference proteome</keyword>
<name>A0ABT7YWM1_9ACTN</name>
<protein>
    <submittedName>
        <fullName evidence="1">Uncharacterized protein</fullName>
    </submittedName>
</protein>
<comment type="caution">
    <text evidence="1">The sequence shown here is derived from an EMBL/GenBank/DDBJ whole genome shotgun (WGS) entry which is preliminary data.</text>
</comment>
<sequence>MTPPTKAEVEHQWGNLIRGVITREQAHAWAKPWVEECFEQVDPIVENALQSLHGFDLVYTDPDRTWIAHGGPGDYVHDSAWIRESFERWQTRWAH</sequence>
<evidence type="ECO:0000313" key="2">
    <source>
        <dbReference type="Proteomes" id="UP001171902"/>
    </source>
</evidence>
<dbReference type="Proteomes" id="UP001171902">
    <property type="component" value="Unassembled WGS sequence"/>
</dbReference>
<organism evidence="1 2">
    <name type="scientific">Glycomyces tritici</name>
    <dbReference type="NCBI Taxonomy" id="2665176"/>
    <lineage>
        <taxon>Bacteria</taxon>
        <taxon>Bacillati</taxon>
        <taxon>Actinomycetota</taxon>
        <taxon>Actinomycetes</taxon>
        <taxon>Glycomycetales</taxon>
        <taxon>Glycomycetaceae</taxon>
        <taxon>Glycomyces</taxon>
    </lineage>
</organism>
<dbReference type="EMBL" id="JAUEMJ010000011">
    <property type="protein sequence ID" value="MDN3243041.1"/>
    <property type="molecule type" value="Genomic_DNA"/>
</dbReference>
<accession>A0ABT7YWM1</accession>
<evidence type="ECO:0000313" key="1">
    <source>
        <dbReference type="EMBL" id="MDN3243041.1"/>
    </source>
</evidence>
<gene>
    <name evidence="1" type="ORF">QWI33_25190</name>
</gene>
<dbReference type="RefSeq" id="WP_289959601.1">
    <property type="nucleotide sequence ID" value="NZ_JAUEMJ010000011.1"/>
</dbReference>
<reference evidence="1" key="1">
    <citation type="submission" date="2023-06" db="EMBL/GenBank/DDBJ databases">
        <title>Gycomyces niveus sp.nov., a novel actinomycete isolated from soil in Shouguang.</title>
        <authorList>
            <person name="Yang X."/>
            <person name="Zhao J."/>
        </authorList>
    </citation>
    <scope>NUCLEOTIDE SEQUENCE</scope>
    <source>
        <strain evidence="1">NEAU C2</strain>
    </source>
</reference>